<dbReference type="PATRIC" id="fig|1263870.3.peg.2406"/>
<dbReference type="EMBL" id="ANOH01000156">
    <property type="protein sequence ID" value="EMI56301.1"/>
    <property type="molecule type" value="Genomic_DNA"/>
</dbReference>
<accession>M5UEN0</accession>
<gene>
    <name evidence="1" type="ORF">RSSM_02259</name>
</gene>
<protein>
    <submittedName>
        <fullName evidence="1">Uncharacterized protein</fullName>
    </submittedName>
</protein>
<name>M5UEN0_9BACT</name>
<keyword evidence="2" id="KW-1185">Reference proteome</keyword>
<organism evidence="1 2">
    <name type="scientific">Rhodopirellula sallentina SM41</name>
    <dbReference type="NCBI Taxonomy" id="1263870"/>
    <lineage>
        <taxon>Bacteria</taxon>
        <taxon>Pseudomonadati</taxon>
        <taxon>Planctomycetota</taxon>
        <taxon>Planctomycetia</taxon>
        <taxon>Pirellulales</taxon>
        <taxon>Pirellulaceae</taxon>
        <taxon>Rhodopirellula</taxon>
    </lineage>
</organism>
<dbReference type="Proteomes" id="UP000011885">
    <property type="component" value="Unassembled WGS sequence"/>
</dbReference>
<evidence type="ECO:0000313" key="2">
    <source>
        <dbReference type="Proteomes" id="UP000011885"/>
    </source>
</evidence>
<sequence length="43" mass="5037">MTTGCFVLREFPNGVFVGDDDDDDDRESDRFRLGDYYDFAFAF</sequence>
<dbReference type="AlphaFoldDB" id="M5UEN0"/>
<proteinExistence type="predicted"/>
<evidence type="ECO:0000313" key="1">
    <source>
        <dbReference type="EMBL" id="EMI56301.1"/>
    </source>
</evidence>
<reference evidence="1 2" key="1">
    <citation type="journal article" date="2013" name="Mar. Genomics">
        <title>Expression of sulfatases in Rhodopirellula baltica and the diversity of sulfatases in the genus Rhodopirellula.</title>
        <authorList>
            <person name="Wegner C.E."/>
            <person name="Richter-Heitmann T."/>
            <person name="Klindworth A."/>
            <person name="Klockow C."/>
            <person name="Richter M."/>
            <person name="Achstetter T."/>
            <person name="Glockner F.O."/>
            <person name="Harder J."/>
        </authorList>
    </citation>
    <scope>NUCLEOTIDE SEQUENCE [LARGE SCALE GENOMIC DNA]</scope>
    <source>
        <strain evidence="1 2">SM41</strain>
    </source>
</reference>
<comment type="caution">
    <text evidence="1">The sequence shown here is derived from an EMBL/GenBank/DDBJ whole genome shotgun (WGS) entry which is preliminary data.</text>
</comment>